<gene>
    <name evidence="2" type="ORF">DBW96_00890</name>
</gene>
<dbReference type="Gene3D" id="3.10.450.710">
    <property type="entry name" value="Tgt2/MlaC"/>
    <property type="match status" value="1"/>
</dbReference>
<comment type="caution">
    <text evidence="2">The sequence shown here is derived from an EMBL/GenBank/DDBJ whole genome shotgun (WGS) entry which is preliminary data.</text>
</comment>
<proteinExistence type="predicted"/>
<keyword evidence="1" id="KW-0732">Signal</keyword>
<reference evidence="2 3" key="1">
    <citation type="journal article" date="2018" name="Microbiome">
        <title>Fine metagenomic profile of the Mediterranean stratified and mixed water columns revealed by assembly and recruitment.</title>
        <authorList>
            <person name="Haro-Moreno J.M."/>
            <person name="Lopez-Perez M."/>
            <person name="De La Torre J.R."/>
            <person name="Picazo A."/>
            <person name="Camacho A."/>
            <person name="Rodriguez-Valera F."/>
        </authorList>
    </citation>
    <scope>NUCLEOTIDE SEQUENCE [LARGE SCALE GENOMIC DNA]</scope>
    <source>
        <strain evidence="2">MED-G82</strain>
    </source>
</reference>
<dbReference type="AlphaFoldDB" id="A0A368BZS3"/>
<dbReference type="Pfam" id="PF05494">
    <property type="entry name" value="MlaC"/>
    <property type="match status" value="1"/>
</dbReference>
<feature type="signal peptide" evidence="1">
    <location>
        <begin position="1"/>
        <end position="22"/>
    </location>
</feature>
<sequence length="204" mass="23396">MKGMKKVFIYAFSLLFLVPTNSSEINPQTFIDSNAQSMVQVIVNNQDLFESDPDLFKQKIKDIFEPMVDFRRVSASVMGKENYLKSSTEQRSEFIEVFKNSLLDTYSSTLAQWGDQKIVTNFSNKTTFKKIEDVNQDLLTESNSYPITYKVRKSGEGWKIINIIVNGVNLGLTFRNQFRALAEEFDGDIDKVILNWTSDANIPE</sequence>
<evidence type="ECO:0000313" key="2">
    <source>
        <dbReference type="EMBL" id="RCL42374.1"/>
    </source>
</evidence>
<dbReference type="InterPro" id="IPR042245">
    <property type="entry name" value="Tgt2/MlaC_sf"/>
</dbReference>
<protein>
    <submittedName>
        <fullName evidence="2">ABC transporter substrate-binding protein</fullName>
    </submittedName>
</protein>
<accession>A0A368BZS3</accession>
<dbReference type="Proteomes" id="UP000253307">
    <property type="component" value="Unassembled WGS sequence"/>
</dbReference>
<dbReference type="PIRSF" id="PIRSF004649">
    <property type="entry name" value="MlaC"/>
    <property type="match status" value="1"/>
</dbReference>
<feature type="chain" id="PRO_5016729259" evidence="1">
    <location>
        <begin position="23"/>
        <end position="204"/>
    </location>
</feature>
<name>A0A368BZS3_9GAMM</name>
<evidence type="ECO:0000256" key="1">
    <source>
        <dbReference type="SAM" id="SignalP"/>
    </source>
</evidence>
<dbReference type="InterPro" id="IPR008869">
    <property type="entry name" value="MlaC/ttg2D"/>
</dbReference>
<evidence type="ECO:0000313" key="3">
    <source>
        <dbReference type="Proteomes" id="UP000253307"/>
    </source>
</evidence>
<dbReference type="PANTHER" id="PTHR36573:SF1">
    <property type="entry name" value="INTERMEMBRANE PHOSPHOLIPID TRANSPORT SYSTEM BINDING PROTEIN MLAC"/>
    <property type="match status" value="1"/>
</dbReference>
<dbReference type="PANTHER" id="PTHR36573">
    <property type="entry name" value="INTERMEMBRANE PHOSPHOLIPID TRANSPORT SYSTEM BINDING PROTEIN MLAC"/>
    <property type="match status" value="1"/>
</dbReference>
<dbReference type="EMBL" id="QOPE01000004">
    <property type="protein sequence ID" value="RCL42374.1"/>
    <property type="molecule type" value="Genomic_DNA"/>
</dbReference>
<organism evidence="2 3">
    <name type="scientific">SAR86 cluster bacterium</name>
    <dbReference type="NCBI Taxonomy" id="2030880"/>
    <lineage>
        <taxon>Bacteria</taxon>
        <taxon>Pseudomonadati</taxon>
        <taxon>Pseudomonadota</taxon>
        <taxon>Gammaproteobacteria</taxon>
        <taxon>SAR86 cluster</taxon>
    </lineage>
</organism>